<sequence length="49" mass="5503">MSPAPLPSLDPATIKETISEVDTNNDGRINYEDFCTMMRSGTKRPNKLF</sequence>
<evidence type="ECO:0000256" key="1">
    <source>
        <dbReference type="ARBA" id="ARBA00022837"/>
    </source>
</evidence>
<keyword evidence="1" id="KW-0106">Calcium</keyword>
<dbReference type="GO" id="GO:0005509">
    <property type="term" value="F:calcium ion binding"/>
    <property type="evidence" value="ECO:0007669"/>
    <property type="project" value="InterPro"/>
</dbReference>
<proteinExistence type="predicted"/>
<name>A0A068V073_COFCA</name>
<keyword evidence="5" id="KW-1185">Reference proteome</keyword>
<dbReference type="SMART" id="SM00054">
    <property type="entry name" value="EFh"/>
    <property type="match status" value="1"/>
</dbReference>
<dbReference type="Gramene" id="CDP13962">
    <property type="protein sequence ID" value="CDP13962"/>
    <property type="gene ID" value="GSCOC_T00039114001"/>
</dbReference>
<evidence type="ECO:0000313" key="4">
    <source>
        <dbReference type="EMBL" id="CDP13962.1"/>
    </source>
</evidence>
<dbReference type="Pfam" id="PF00036">
    <property type="entry name" value="EF-hand_1"/>
    <property type="match status" value="1"/>
</dbReference>
<dbReference type="PROSITE" id="PS50222">
    <property type="entry name" value="EF_HAND_2"/>
    <property type="match status" value="1"/>
</dbReference>
<dbReference type="InterPro" id="IPR018247">
    <property type="entry name" value="EF_Hand_1_Ca_BS"/>
</dbReference>
<accession>A0A068V073</accession>
<dbReference type="AlphaFoldDB" id="A0A068V073"/>
<dbReference type="OrthoDB" id="40902at2759"/>
<dbReference type="InterPro" id="IPR002048">
    <property type="entry name" value="EF_hand_dom"/>
</dbReference>
<gene>
    <name evidence="4" type="ORF">GSCOC_T00039114001</name>
</gene>
<dbReference type="InterPro" id="IPR011992">
    <property type="entry name" value="EF-hand-dom_pair"/>
</dbReference>
<dbReference type="SUPFAM" id="SSF47473">
    <property type="entry name" value="EF-hand"/>
    <property type="match status" value="1"/>
</dbReference>
<evidence type="ECO:0000313" key="5">
    <source>
        <dbReference type="Proteomes" id="UP000295252"/>
    </source>
</evidence>
<dbReference type="Proteomes" id="UP000295252">
    <property type="component" value="Chromosome IV"/>
</dbReference>
<evidence type="ECO:0000256" key="2">
    <source>
        <dbReference type="SAM" id="MobiDB-lite"/>
    </source>
</evidence>
<dbReference type="STRING" id="49390.A0A068V073"/>
<protein>
    <recommendedName>
        <fullName evidence="3">EF-hand domain-containing protein</fullName>
    </recommendedName>
</protein>
<evidence type="ECO:0000259" key="3">
    <source>
        <dbReference type="PROSITE" id="PS50222"/>
    </source>
</evidence>
<organism evidence="4 5">
    <name type="scientific">Coffea canephora</name>
    <name type="common">Robusta coffee</name>
    <dbReference type="NCBI Taxonomy" id="49390"/>
    <lineage>
        <taxon>Eukaryota</taxon>
        <taxon>Viridiplantae</taxon>
        <taxon>Streptophyta</taxon>
        <taxon>Embryophyta</taxon>
        <taxon>Tracheophyta</taxon>
        <taxon>Spermatophyta</taxon>
        <taxon>Magnoliopsida</taxon>
        <taxon>eudicotyledons</taxon>
        <taxon>Gunneridae</taxon>
        <taxon>Pentapetalae</taxon>
        <taxon>asterids</taxon>
        <taxon>lamiids</taxon>
        <taxon>Gentianales</taxon>
        <taxon>Rubiaceae</taxon>
        <taxon>Ixoroideae</taxon>
        <taxon>Gardenieae complex</taxon>
        <taxon>Bertiereae - Coffeeae clade</taxon>
        <taxon>Coffeeae</taxon>
        <taxon>Coffea</taxon>
    </lineage>
</organism>
<dbReference type="InParanoid" id="A0A068V073"/>
<dbReference type="EMBL" id="HG739162">
    <property type="protein sequence ID" value="CDP13962.1"/>
    <property type="molecule type" value="Genomic_DNA"/>
</dbReference>
<dbReference type="PROSITE" id="PS00018">
    <property type="entry name" value="EF_HAND_1"/>
    <property type="match status" value="1"/>
</dbReference>
<dbReference type="Gene3D" id="1.10.238.10">
    <property type="entry name" value="EF-hand"/>
    <property type="match status" value="1"/>
</dbReference>
<feature type="domain" description="EF-hand" evidence="3">
    <location>
        <begin position="9"/>
        <end position="44"/>
    </location>
</feature>
<dbReference type="PhylomeDB" id="A0A068V073"/>
<feature type="region of interest" description="Disordered" evidence="2">
    <location>
        <begin position="1"/>
        <end position="21"/>
    </location>
</feature>
<reference evidence="5" key="1">
    <citation type="journal article" date="2014" name="Science">
        <title>The coffee genome provides insight into the convergent evolution of caffeine biosynthesis.</title>
        <authorList>
            <person name="Denoeud F."/>
            <person name="Carretero-Paulet L."/>
            <person name="Dereeper A."/>
            <person name="Droc G."/>
            <person name="Guyot R."/>
            <person name="Pietrella M."/>
            <person name="Zheng C."/>
            <person name="Alberti A."/>
            <person name="Anthony F."/>
            <person name="Aprea G."/>
            <person name="Aury J.M."/>
            <person name="Bento P."/>
            <person name="Bernard M."/>
            <person name="Bocs S."/>
            <person name="Campa C."/>
            <person name="Cenci A."/>
            <person name="Combes M.C."/>
            <person name="Crouzillat D."/>
            <person name="Da Silva C."/>
            <person name="Daddiego L."/>
            <person name="De Bellis F."/>
            <person name="Dussert S."/>
            <person name="Garsmeur O."/>
            <person name="Gayraud T."/>
            <person name="Guignon V."/>
            <person name="Jahn K."/>
            <person name="Jamilloux V."/>
            <person name="Joet T."/>
            <person name="Labadie K."/>
            <person name="Lan T."/>
            <person name="Leclercq J."/>
            <person name="Lepelley M."/>
            <person name="Leroy T."/>
            <person name="Li L.T."/>
            <person name="Librado P."/>
            <person name="Lopez L."/>
            <person name="Munoz A."/>
            <person name="Noel B."/>
            <person name="Pallavicini A."/>
            <person name="Perrotta G."/>
            <person name="Poncet V."/>
            <person name="Pot D."/>
            <person name="Priyono X."/>
            <person name="Rigoreau M."/>
            <person name="Rouard M."/>
            <person name="Rozas J."/>
            <person name="Tranchant-Dubreuil C."/>
            <person name="VanBuren R."/>
            <person name="Zhang Q."/>
            <person name="Andrade A.C."/>
            <person name="Argout X."/>
            <person name="Bertrand B."/>
            <person name="de Kochko A."/>
            <person name="Graziosi G."/>
            <person name="Henry R.J."/>
            <person name="Jayarama X."/>
            <person name="Ming R."/>
            <person name="Nagai C."/>
            <person name="Rounsley S."/>
            <person name="Sankoff D."/>
            <person name="Giuliano G."/>
            <person name="Albert V.A."/>
            <person name="Wincker P."/>
            <person name="Lashermes P."/>
        </authorList>
    </citation>
    <scope>NUCLEOTIDE SEQUENCE [LARGE SCALE GENOMIC DNA]</scope>
    <source>
        <strain evidence="5">cv. DH200-94</strain>
    </source>
</reference>